<name>A0AAW0MD04_9GOBI</name>
<evidence type="ECO:0000256" key="13">
    <source>
        <dbReference type="RuleBase" id="RU000688"/>
    </source>
</evidence>
<dbReference type="GO" id="GO:0004984">
    <property type="term" value="F:olfactory receptor activity"/>
    <property type="evidence" value="ECO:0007669"/>
    <property type="project" value="InterPro"/>
</dbReference>
<keyword evidence="12 13" id="KW-0807">Transducer</keyword>
<keyword evidence="2" id="KW-1003">Cell membrane</keyword>
<dbReference type="InterPro" id="IPR017452">
    <property type="entry name" value="GPCR_Rhodpsn_7TM"/>
</dbReference>
<dbReference type="PANTHER" id="PTHR26451">
    <property type="entry name" value="G_PROTEIN_RECEP_F1_2 DOMAIN-CONTAINING PROTEIN"/>
    <property type="match status" value="1"/>
</dbReference>
<keyword evidence="5" id="KW-0552">Olfaction</keyword>
<organism evidence="16 17">
    <name type="scientific">Mugilogobius chulae</name>
    <name type="common">yellowstripe goby</name>
    <dbReference type="NCBI Taxonomy" id="88201"/>
    <lineage>
        <taxon>Eukaryota</taxon>
        <taxon>Metazoa</taxon>
        <taxon>Chordata</taxon>
        <taxon>Craniata</taxon>
        <taxon>Vertebrata</taxon>
        <taxon>Euteleostomi</taxon>
        <taxon>Actinopterygii</taxon>
        <taxon>Neopterygii</taxon>
        <taxon>Teleostei</taxon>
        <taxon>Neoteleostei</taxon>
        <taxon>Acanthomorphata</taxon>
        <taxon>Gobiaria</taxon>
        <taxon>Gobiiformes</taxon>
        <taxon>Gobioidei</taxon>
        <taxon>Gobiidae</taxon>
        <taxon>Gobionellinae</taxon>
        <taxon>Mugilogobius</taxon>
    </lineage>
</organism>
<comment type="caution">
    <text evidence="16">The sequence shown here is derived from an EMBL/GenBank/DDBJ whole genome shotgun (WGS) entry which is preliminary data.</text>
</comment>
<feature type="transmembrane region" description="Helical" evidence="14">
    <location>
        <begin position="611"/>
        <end position="632"/>
    </location>
</feature>
<feature type="transmembrane region" description="Helical" evidence="14">
    <location>
        <begin position="431"/>
        <end position="450"/>
    </location>
</feature>
<dbReference type="EMBL" id="JBBPFD010000690">
    <property type="protein sequence ID" value="KAK7877478.1"/>
    <property type="molecule type" value="Genomic_DNA"/>
</dbReference>
<dbReference type="PANTHER" id="PTHR26451:SF885">
    <property type="entry name" value="OLFACTORY RECEPTOR"/>
    <property type="match status" value="1"/>
</dbReference>
<dbReference type="PROSITE" id="PS00237">
    <property type="entry name" value="G_PROTEIN_RECEP_F1_1"/>
    <property type="match status" value="1"/>
</dbReference>
<feature type="transmembrane region" description="Helical" evidence="14">
    <location>
        <begin position="277"/>
        <end position="295"/>
    </location>
</feature>
<feature type="transmembrane region" description="Helical" evidence="14">
    <location>
        <begin position="513"/>
        <end position="536"/>
    </location>
</feature>
<feature type="transmembrane region" description="Helical" evidence="14">
    <location>
        <begin position="141"/>
        <end position="164"/>
    </location>
</feature>
<evidence type="ECO:0000256" key="2">
    <source>
        <dbReference type="ARBA" id="ARBA00022475"/>
    </source>
</evidence>
<protein>
    <recommendedName>
        <fullName evidence="15">G-protein coupled receptors family 1 profile domain-containing protein</fullName>
    </recommendedName>
</protein>
<keyword evidence="11" id="KW-0325">Glycoprotein</keyword>
<keyword evidence="4 13" id="KW-0812">Transmembrane</keyword>
<evidence type="ECO:0000313" key="16">
    <source>
        <dbReference type="EMBL" id="KAK7877478.1"/>
    </source>
</evidence>
<gene>
    <name evidence="16" type="ORF">WMY93_031818</name>
</gene>
<feature type="domain" description="G-protein coupled receptors family 1 profile" evidence="15">
    <location>
        <begin position="41"/>
        <end position="291"/>
    </location>
</feature>
<reference evidence="17" key="1">
    <citation type="submission" date="2024-04" db="EMBL/GenBank/DDBJ databases">
        <title>Salinicola lusitanus LLJ914,a marine bacterium isolated from the Okinawa Trough.</title>
        <authorList>
            <person name="Li J."/>
        </authorList>
    </citation>
    <scope>NUCLEOTIDE SEQUENCE [LARGE SCALE GENOMIC DNA]</scope>
</reference>
<evidence type="ECO:0000313" key="17">
    <source>
        <dbReference type="Proteomes" id="UP001460270"/>
    </source>
</evidence>
<dbReference type="InterPro" id="IPR000725">
    <property type="entry name" value="Olfact_rcpt"/>
</dbReference>
<keyword evidence="7 13" id="KW-0297">G-protein coupled receptor</keyword>
<dbReference type="Pfam" id="PF13853">
    <property type="entry name" value="7tm_4"/>
    <property type="match status" value="2"/>
</dbReference>
<dbReference type="InterPro" id="IPR052921">
    <property type="entry name" value="GPCR1_Superfamily_Member"/>
</dbReference>
<keyword evidence="10 13" id="KW-0675">Receptor</keyword>
<proteinExistence type="inferred from homology"/>
<feature type="transmembrane region" description="Helical" evidence="14">
    <location>
        <begin position="397"/>
        <end position="424"/>
    </location>
</feature>
<sequence length="706" mass="79087">MVHFNSSSLQSFLLTGYLDVGALSPLFFSCVLCLFLIIVCLNSFLVCVIALNRSLHGPMFLLLLALFVNELYGSAAIFPFLLSQVLLSVHSVSVSSCFLQIFAQYTYATIEFGTLAVMAYDRYVAICCPLQYHTRMSAQKVLLLVLLVWTHAFVRCMITLSLTLRLTFCGNLLDSVYCRNYLIVKLACSDAQVNNVYGLASLVVSTLMPLAAISLSYVKILSVCYGGSSLTRHKALSTCTPHLLSVINFCFGCIFDLVASRFDLKDLGSAGQVLMSVYYSTLQPLLTPVLYGLSLRKAQQRMYFLKLKKVKLPVQMMVQFYTAIIESILTSSITVWYAGATVRDKHRLQRPNPVLCSLPSLQDLYVSRTCVSPGPKMNSTLSFFVLTSYLPLGSVRFFVVLLVALLYVLILLLNGFLLVVILVTRTLHQPMFFFLCSLFVNELYGSSALFPFLLLQLPQERHLVSAPCCFLQIFCLYTYAHVEFCTLAVMAYDRYLAICCPLQYHRRMTLQRAGFLLLLVWVYSFVKFSITLALSLRLTYCGNSVSSVYCHNYLVARLACSGNSVNNIYGLFGVVLTILVPLVPILFSYGRILKICWSSSGHMRQKALSTCAPHLVSLLNFSFGCSFEILQSRFDSSTSGVGRVLLSLYFLMFQPLLNPLMYGLQLRRIRESARLQLRRIRESARRLLGPVSSAAQRTGGKEQDGS</sequence>
<dbReference type="PRINTS" id="PR00245">
    <property type="entry name" value="OLFACTORYR"/>
</dbReference>
<keyword evidence="8 14" id="KW-0472">Membrane</keyword>
<feature type="transmembrane region" description="Helical" evidence="14">
    <location>
        <begin position="102"/>
        <end position="120"/>
    </location>
</feature>
<feature type="transmembrane region" description="Helical" evidence="14">
    <location>
        <begin position="470"/>
        <end position="492"/>
    </location>
</feature>
<dbReference type="Proteomes" id="UP001460270">
    <property type="component" value="Unassembled WGS sequence"/>
</dbReference>
<dbReference type="PROSITE" id="PS50262">
    <property type="entry name" value="G_PROTEIN_RECEP_F1_2"/>
    <property type="match status" value="2"/>
</dbReference>
<evidence type="ECO:0000256" key="8">
    <source>
        <dbReference type="ARBA" id="ARBA00023136"/>
    </source>
</evidence>
<feature type="transmembrane region" description="Helical" evidence="14">
    <location>
        <begin position="239"/>
        <end position="257"/>
    </location>
</feature>
<evidence type="ECO:0000256" key="10">
    <source>
        <dbReference type="ARBA" id="ARBA00023170"/>
    </source>
</evidence>
<evidence type="ECO:0000256" key="1">
    <source>
        <dbReference type="ARBA" id="ARBA00004651"/>
    </source>
</evidence>
<evidence type="ECO:0000256" key="12">
    <source>
        <dbReference type="ARBA" id="ARBA00023224"/>
    </source>
</evidence>
<feature type="transmembrane region" description="Helical" evidence="14">
    <location>
        <begin position="644"/>
        <end position="664"/>
    </location>
</feature>
<dbReference type="InterPro" id="IPR000276">
    <property type="entry name" value="GPCR_Rhodpsn"/>
</dbReference>
<dbReference type="Gene3D" id="1.20.1070.10">
    <property type="entry name" value="Rhodopsin 7-helix transmembrane proteins"/>
    <property type="match status" value="2"/>
</dbReference>
<comment type="similarity">
    <text evidence="13">Belongs to the G-protein coupled receptor 1 family.</text>
</comment>
<dbReference type="GO" id="GO:0005549">
    <property type="term" value="F:odorant binding"/>
    <property type="evidence" value="ECO:0007669"/>
    <property type="project" value="TreeGrafter"/>
</dbReference>
<dbReference type="SUPFAM" id="SSF81321">
    <property type="entry name" value="Family A G protein-coupled receptor-like"/>
    <property type="match status" value="2"/>
</dbReference>
<feature type="domain" description="G-protein coupled receptors family 1 profile" evidence="15">
    <location>
        <begin position="413"/>
        <end position="662"/>
    </location>
</feature>
<evidence type="ECO:0000256" key="4">
    <source>
        <dbReference type="ARBA" id="ARBA00022692"/>
    </source>
</evidence>
<feature type="transmembrane region" description="Helical" evidence="14">
    <location>
        <begin position="26"/>
        <end position="51"/>
    </location>
</feature>
<evidence type="ECO:0000256" key="9">
    <source>
        <dbReference type="ARBA" id="ARBA00023157"/>
    </source>
</evidence>
<evidence type="ECO:0000256" key="11">
    <source>
        <dbReference type="ARBA" id="ARBA00023180"/>
    </source>
</evidence>
<feature type="transmembrane region" description="Helical" evidence="14">
    <location>
        <begin position="60"/>
        <end position="82"/>
    </location>
</feature>
<keyword evidence="3" id="KW-0716">Sensory transduction</keyword>
<evidence type="ECO:0000256" key="3">
    <source>
        <dbReference type="ARBA" id="ARBA00022606"/>
    </source>
</evidence>
<feature type="transmembrane region" description="Helical" evidence="14">
    <location>
        <begin position="196"/>
        <end position="218"/>
    </location>
</feature>
<dbReference type="GO" id="GO:0005886">
    <property type="term" value="C:plasma membrane"/>
    <property type="evidence" value="ECO:0007669"/>
    <property type="project" value="UniProtKB-SubCell"/>
</dbReference>
<keyword evidence="6 14" id="KW-1133">Transmembrane helix</keyword>
<dbReference type="GO" id="GO:0016706">
    <property type="term" value="F:2-oxoglutarate-dependent dioxygenase activity"/>
    <property type="evidence" value="ECO:0007669"/>
    <property type="project" value="InterPro"/>
</dbReference>
<feature type="transmembrane region" description="Helical" evidence="14">
    <location>
        <begin position="568"/>
        <end position="590"/>
    </location>
</feature>
<comment type="subcellular location">
    <subcellularLocation>
        <location evidence="1">Cell membrane</location>
        <topology evidence="1">Multi-pass membrane protein</topology>
    </subcellularLocation>
</comment>
<dbReference type="GO" id="GO:0008168">
    <property type="term" value="F:methyltransferase activity"/>
    <property type="evidence" value="ECO:0007669"/>
    <property type="project" value="InterPro"/>
</dbReference>
<dbReference type="GO" id="GO:0004930">
    <property type="term" value="F:G protein-coupled receptor activity"/>
    <property type="evidence" value="ECO:0007669"/>
    <property type="project" value="UniProtKB-KW"/>
</dbReference>
<keyword evidence="17" id="KW-1185">Reference proteome</keyword>
<evidence type="ECO:0000256" key="14">
    <source>
        <dbReference type="SAM" id="Phobius"/>
    </source>
</evidence>
<feature type="transmembrane region" description="Helical" evidence="14">
    <location>
        <begin position="316"/>
        <end position="338"/>
    </location>
</feature>
<evidence type="ECO:0000256" key="5">
    <source>
        <dbReference type="ARBA" id="ARBA00022725"/>
    </source>
</evidence>
<dbReference type="AlphaFoldDB" id="A0AAW0MD04"/>
<accession>A0AAW0MD04</accession>
<evidence type="ECO:0000256" key="7">
    <source>
        <dbReference type="ARBA" id="ARBA00023040"/>
    </source>
</evidence>
<keyword evidence="9" id="KW-1015">Disulfide bond</keyword>
<evidence type="ECO:0000256" key="6">
    <source>
        <dbReference type="ARBA" id="ARBA00022989"/>
    </source>
</evidence>
<dbReference type="FunFam" id="1.20.1070.10:FF:000024">
    <property type="entry name" value="Olfactory receptor"/>
    <property type="match status" value="2"/>
</dbReference>
<evidence type="ECO:0000259" key="15">
    <source>
        <dbReference type="PROSITE" id="PS50262"/>
    </source>
</evidence>
<dbReference type="PRINTS" id="PR00237">
    <property type="entry name" value="GPCRRHODOPSN"/>
</dbReference>